<dbReference type="InterPro" id="IPR015943">
    <property type="entry name" value="WD40/YVTN_repeat-like_dom_sf"/>
</dbReference>
<dbReference type="AlphaFoldDB" id="A0A9W9LIF0"/>
<evidence type="ECO:0000313" key="2">
    <source>
        <dbReference type="EMBL" id="KAJ5157168.1"/>
    </source>
</evidence>
<reference evidence="2" key="2">
    <citation type="journal article" date="2023" name="IMA Fungus">
        <title>Comparative genomic study of the Penicillium genus elucidates a diverse pangenome and 15 lateral gene transfer events.</title>
        <authorList>
            <person name="Petersen C."/>
            <person name="Sorensen T."/>
            <person name="Nielsen M.R."/>
            <person name="Sondergaard T.E."/>
            <person name="Sorensen J.L."/>
            <person name="Fitzpatrick D.A."/>
            <person name="Frisvad J.C."/>
            <person name="Nielsen K.L."/>
        </authorList>
    </citation>
    <scope>NUCLEOTIDE SEQUENCE</scope>
    <source>
        <strain evidence="2">IBT 26290</strain>
    </source>
</reference>
<dbReference type="Pfam" id="PF10433">
    <property type="entry name" value="Beta-prop_RSE1_1st"/>
    <property type="match status" value="1"/>
</dbReference>
<proteinExistence type="predicted"/>
<gene>
    <name evidence="2" type="ORF">N7482_008268</name>
</gene>
<dbReference type="GO" id="GO:0006397">
    <property type="term" value="P:mRNA processing"/>
    <property type="evidence" value="ECO:0007669"/>
    <property type="project" value="UniProtKB-KW"/>
</dbReference>
<evidence type="ECO:0000259" key="1">
    <source>
        <dbReference type="Pfam" id="PF10433"/>
    </source>
</evidence>
<dbReference type="InterPro" id="IPR018846">
    <property type="entry name" value="Beta-prop_RSE1/DDB1/CPSF1_1st"/>
</dbReference>
<dbReference type="Gene3D" id="2.130.10.10">
    <property type="entry name" value="YVTN repeat-like/Quinoprotein amine dehydrogenase"/>
    <property type="match status" value="1"/>
</dbReference>
<dbReference type="GeneID" id="81429568"/>
<dbReference type="RefSeq" id="XP_056540157.1">
    <property type="nucleotide sequence ID" value="XM_056690392.1"/>
</dbReference>
<organism evidence="2 3">
    <name type="scientific">Penicillium canariense</name>
    <dbReference type="NCBI Taxonomy" id="189055"/>
    <lineage>
        <taxon>Eukaryota</taxon>
        <taxon>Fungi</taxon>
        <taxon>Dikarya</taxon>
        <taxon>Ascomycota</taxon>
        <taxon>Pezizomycotina</taxon>
        <taxon>Eurotiomycetes</taxon>
        <taxon>Eurotiomycetidae</taxon>
        <taxon>Eurotiales</taxon>
        <taxon>Aspergillaceae</taxon>
        <taxon>Penicillium</taxon>
    </lineage>
</organism>
<accession>A0A9W9LIF0</accession>
<sequence length="1257" mass="140028">MEEEQFLTRSAREVTGLFTQTILPSPIVQWILPARLRSKHHNDVVFVGQRRVQIKQASPGGFLEDVTEKNDFDHPIVGAKVIDVNTQLPWETQLHTTGVDIQDDLEVLDRLPSQILVLSLEMKELQFLYCPISGEDKFVTHRRPLPVDVDLADRFGKHIAVDPKSRAVAVSASNHYFGLFLLKSPKEIQQQMTEGKLDPIKREHFYSCDGTIQFMEFLYPRTADDKRIILLIITSGAEGSFARIFQWDEDDTTLLRQRCTEFKLRKEDRLPTMIVPLTKESAFLVVTSISMAVYPSDSSHARPTRYPLIAPDAIFKETSLWTQWARPARNWLYSQKYDGIYLCREDGWIYYLEFGNEGALETQTSLGQLHCDVDSAFDVLDMGHEGGDFILAAGSMGDGGLFIQEARDKPQCVQRFLNWAPVTDAVIVPSKTHGKLQCDVSRDRLFVCSASASGGSALHELRYGFEAQVGITVPLDDMSSIRDLWTISYDASGAVYVLISDPMSTLLLYMNPSLEDGISALDEAETGLDTAQTLAAGCTPTGVLIQVTEKATHLFVPDDISLNACVPHPPASTVVAVAVDGPSSAVITAIRSNNELRLLLTRVVVDDANVRLETTQSVEINREPVCMSLQTLGQTTFAFMGDGDGTITVFHVEQETITFFLDAKISVDRADDISRAIDSLAMIRQTYHGVLRAHLLCGLRSGILVPFQIDFNARTLIGLNQMPPKHVGMTSLRLQSKGAFAMLICDNELWRVSINADGVPNECFLSRVWITDQSNPAYFPIGIHGFGLINSQGLETQFSLGPLFCFADRQLLICSLDREAKIVPRRIGVTGTTRKLVYSSHLDRLIMSYDMAEVEDPSRPGDITMRSWLAFVRPDTQAPVDSPDQSFIPLPHTSRGEKITCIMDWVFERGGHMYHLVAIGTGISGTMDLGLRGRLILVSATRDPNDPSEVRFVTKHVQDCLDGPVRAIAAYDNTLLIGAGKTIRPVAPKGATIKWASRGWKEIPSPAVAITVSKPFVYVTTARHGFIILEVLDDGHGLHFLTLLGHDSRPLDGLTHYVTPGESSLAFLSARGGSIRVGKLLSSTELHTDQVLTTPAPEDNSLFDSVLQFLPSSKIDHLPKSPRERGGAIYGVALNGAVYRFSILREDEVRLLLALQDICRRDETLYTSLSAREKRKRFSWADPRRDNCQVDGDILKRLAQRRVDYLEDRINALDQKRDSYPTYDSFMRNAALKVLGPSDNYVHQVVGWLRQLLHVEI</sequence>
<dbReference type="Proteomes" id="UP001149163">
    <property type="component" value="Unassembled WGS sequence"/>
</dbReference>
<dbReference type="OrthoDB" id="20774at2759"/>
<dbReference type="PANTHER" id="PTHR10644">
    <property type="entry name" value="DNA REPAIR/RNA PROCESSING CPSF FAMILY"/>
    <property type="match status" value="1"/>
</dbReference>
<comment type="caution">
    <text evidence="2">The sequence shown here is derived from an EMBL/GenBank/DDBJ whole genome shotgun (WGS) entry which is preliminary data.</text>
</comment>
<reference evidence="2" key="1">
    <citation type="submission" date="2022-11" db="EMBL/GenBank/DDBJ databases">
        <authorList>
            <person name="Petersen C."/>
        </authorList>
    </citation>
    <scope>NUCLEOTIDE SEQUENCE</scope>
    <source>
        <strain evidence="2">IBT 26290</strain>
    </source>
</reference>
<protein>
    <recommendedName>
        <fullName evidence="1">RSE1/DDB1/CPSF1 first beta-propeller domain-containing protein</fullName>
    </recommendedName>
</protein>
<keyword evidence="3" id="KW-1185">Reference proteome</keyword>
<feature type="domain" description="RSE1/DDB1/CPSF1 first beta-propeller" evidence="1">
    <location>
        <begin position="28"/>
        <end position="416"/>
    </location>
</feature>
<evidence type="ECO:0000313" key="3">
    <source>
        <dbReference type="Proteomes" id="UP001149163"/>
    </source>
</evidence>
<name>A0A9W9LIF0_9EURO</name>
<dbReference type="InterPro" id="IPR050358">
    <property type="entry name" value="RSE1/DDB1/CFT1"/>
</dbReference>
<dbReference type="EMBL" id="JAPQKN010000006">
    <property type="protein sequence ID" value="KAJ5157168.1"/>
    <property type="molecule type" value="Genomic_DNA"/>
</dbReference>